<dbReference type="Gene3D" id="3.50.50.60">
    <property type="entry name" value="FAD/NAD(P)-binding domain"/>
    <property type="match status" value="1"/>
</dbReference>
<dbReference type="NCBIfam" id="NF004829">
    <property type="entry name" value="PRK06183.1-3"/>
    <property type="match status" value="1"/>
</dbReference>
<dbReference type="GO" id="GO:0019622">
    <property type="term" value="P:3-(3-hydroxy)phenylpropionate catabolic process"/>
    <property type="evidence" value="ECO:0007669"/>
    <property type="project" value="TreeGrafter"/>
</dbReference>
<protein>
    <submittedName>
        <fullName evidence="3">Bifunctional 3-(3-hydroxy-phenyl)propionate/3-hydroxycinnamic acid hydroxylase</fullName>
        <ecNumber evidence="3">1.14.13.127</ecNumber>
    </submittedName>
</protein>
<accession>A0A942YU77</accession>
<proteinExistence type="predicted"/>
<feature type="domain" description="FAD-binding" evidence="2">
    <location>
        <begin position="15"/>
        <end position="355"/>
    </location>
</feature>
<evidence type="ECO:0000256" key="1">
    <source>
        <dbReference type="ARBA" id="ARBA00023002"/>
    </source>
</evidence>
<dbReference type="Pfam" id="PF01494">
    <property type="entry name" value="FAD_binding_3"/>
    <property type="match status" value="1"/>
</dbReference>
<keyword evidence="1 3" id="KW-0560">Oxidoreductase</keyword>
<name>A0A942YU77_9BACI</name>
<reference evidence="3" key="1">
    <citation type="submission" date="2021-05" db="EMBL/GenBank/DDBJ databases">
        <title>Novel Bacillus species.</title>
        <authorList>
            <person name="Liu G."/>
        </authorList>
    </citation>
    <scope>NUCLEOTIDE SEQUENCE</scope>
    <source>
        <strain evidence="3">FJAT-49825</strain>
    </source>
</reference>
<dbReference type="EC" id="1.14.13.127" evidence="3"/>
<evidence type="ECO:0000313" key="4">
    <source>
        <dbReference type="Proteomes" id="UP000679749"/>
    </source>
</evidence>
<dbReference type="EMBL" id="JAGYPF010000002">
    <property type="protein sequence ID" value="MBS4212879.1"/>
    <property type="molecule type" value="Genomic_DNA"/>
</dbReference>
<organism evidence="3 4">
    <name type="scientific">Neobacillus rhizophilus</name>
    <dbReference type="NCBI Taxonomy" id="2833579"/>
    <lineage>
        <taxon>Bacteria</taxon>
        <taxon>Bacillati</taxon>
        <taxon>Bacillota</taxon>
        <taxon>Bacilli</taxon>
        <taxon>Bacillales</taxon>
        <taxon>Bacillaceae</taxon>
        <taxon>Neobacillus</taxon>
    </lineage>
</organism>
<dbReference type="AlphaFoldDB" id="A0A942YU77"/>
<dbReference type="Gene3D" id="3.30.70.2450">
    <property type="match status" value="1"/>
</dbReference>
<dbReference type="PRINTS" id="PR00420">
    <property type="entry name" value="RNGMNOXGNASE"/>
</dbReference>
<dbReference type="SUPFAM" id="SSF51905">
    <property type="entry name" value="FAD/NAD(P)-binding domain"/>
    <property type="match status" value="1"/>
</dbReference>
<gene>
    <name evidence="3" type="ORF">KHA99_10525</name>
</gene>
<dbReference type="RefSeq" id="WP_213117401.1">
    <property type="nucleotide sequence ID" value="NZ_JAGYPF010000002.1"/>
</dbReference>
<dbReference type="InterPro" id="IPR036188">
    <property type="entry name" value="FAD/NAD-bd_sf"/>
</dbReference>
<keyword evidence="4" id="KW-1185">Reference proteome</keyword>
<dbReference type="InterPro" id="IPR002938">
    <property type="entry name" value="FAD-bd"/>
</dbReference>
<dbReference type="InterPro" id="IPR050631">
    <property type="entry name" value="PheA/TfdB_FAD_monoxygenase"/>
</dbReference>
<dbReference type="PANTHER" id="PTHR43476">
    <property type="entry name" value="3-(3-HYDROXY-PHENYL)PROPIONATE/3-HYDROXYCINNAMIC ACID HYDROXYLASE"/>
    <property type="match status" value="1"/>
</dbReference>
<dbReference type="PANTHER" id="PTHR43476:SF3">
    <property type="entry name" value="FAD-BINDING MONOOXYGENASE"/>
    <property type="match status" value="1"/>
</dbReference>
<evidence type="ECO:0000259" key="2">
    <source>
        <dbReference type="Pfam" id="PF01494"/>
    </source>
</evidence>
<dbReference type="Proteomes" id="UP000679749">
    <property type="component" value="Unassembled WGS sequence"/>
</dbReference>
<dbReference type="GO" id="GO:0008688">
    <property type="term" value="F:3-(3-hydroxyphenyl)propionate hydroxylase activity"/>
    <property type="evidence" value="ECO:0007669"/>
    <property type="project" value="UniProtKB-EC"/>
</dbReference>
<sequence>MLKIYFNEVNDLIYADVIVVGGGPTGVMAANILGRYGLKTIVFDKLKDIYPLPRAAVIDDDIARIIQFAGLEEDILKLSTVSKGYKFLNQQNSPMFGFKRNASHTSNGYPTSLVIRQPLIEEVLRSGLKKHENILFYSNHEVLDVEERNDLVTVKVKDLAAKEEKSFQAKYVIAADGARSKVRECIGIEREDMNFNHPWLIVDIKAPKELDLPTINQQYCHPSRAATCIYLGNDMYRWEIALHEHETQSTYKTDESIKELLSNWMSTEDITVDRKIIYVFRSLLAKQGRKGRIFLAGDSAHQMPPFLGQGLSSGIRDAVNICWKIAHILKYDVNESILDSYEKERMPHVEKIMRHAVLLGEIIQTNNQEIADFRDRLFNYLNSIPNVREALSNLVKAASPIGIGFHHPTIKSDETTLFPQTTVTLADGTQAKSDNVIGGRFALIVSANVLENKIEELKQKLAALHLTDFFVCLQVVTQQPVKAEEVLEEIPHFSEWFDKNSVDAAIVRPDRYVYAKGAAEVAGDLLEDLAKSFGIKVMS</sequence>
<comment type="caution">
    <text evidence="3">The sequence shown here is derived from an EMBL/GenBank/DDBJ whole genome shotgun (WGS) entry which is preliminary data.</text>
</comment>
<dbReference type="GO" id="GO:0071949">
    <property type="term" value="F:FAD binding"/>
    <property type="evidence" value="ECO:0007669"/>
    <property type="project" value="InterPro"/>
</dbReference>
<evidence type="ECO:0000313" key="3">
    <source>
        <dbReference type="EMBL" id="MBS4212879.1"/>
    </source>
</evidence>